<gene>
    <name evidence="1" type="ORF">SAMN04490244_10316</name>
</gene>
<dbReference type="EMBL" id="FOGU01000003">
    <property type="protein sequence ID" value="SER79820.1"/>
    <property type="molecule type" value="Genomic_DNA"/>
</dbReference>
<dbReference type="Gene3D" id="3.30.1330.80">
    <property type="entry name" value="Hypothetical protein, similar to alpha- acetolactate decarboxylase, domain 2"/>
    <property type="match status" value="1"/>
</dbReference>
<protein>
    <recommendedName>
        <fullName evidence="3">PPC domain-containing protein</fullName>
    </recommendedName>
</protein>
<name>A0A1H9S4B0_9RHOB</name>
<dbReference type="RefSeq" id="WP_235859787.1">
    <property type="nucleotide sequence ID" value="NZ_FOGU01000003.1"/>
</dbReference>
<keyword evidence="2" id="KW-1185">Reference proteome</keyword>
<dbReference type="STRING" id="641238.SAMN04490244_10316"/>
<organism evidence="1 2">
    <name type="scientific">Tranquillimonas rosea</name>
    <dbReference type="NCBI Taxonomy" id="641238"/>
    <lineage>
        <taxon>Bacteria</taxon>
        <taxon>Pseudomonadati</taxon>
        <taxon>Pseudomonadota</taxon>
        <taxon>Alphaproteobacteria</taxon>
        <taxon>Rhodobacterales</taxon>
        <taxon>Roseobacteraceae</taxon>
        <taxon>Tranquillimonas</taxon>
    </lineage>
</organism>
<proteinExistence type="predicted"/>
<dbReference type="Proteomes" id="UP000198885">
    <property type="component" value="Unassembled WGS sequence"/>
</dbReference>
<reference evidence="1 2" key="1">
    <citation type="submission" date="2016-10" db="EMBL/GenBank/DDBJ databases">
        <authorList>
            <person name="de Groot N.N."/>
        </authorList>
    </citation>
    <scope>NUCLEOTIDE SEQUENCE [LARGE SCALE GENOMIC DNA]</scope>
    <source>
        <strain evidence="1 2">DSM 23042</strain>
    </source>
</reference>
<evidence type="ECO:0008006" key="3">
    <source>
        <dbReference type="Google" id="ProtNLM"/>
    </source>
</evidence>
<dbReference type="AlphaFoldDB" id="A0A1H9S4B0"/>
<dbReference type="SUPFAM" id="SSF117856">
    <property type="entry name" value="AF0104/ALDC/Ptd012-like"/>
    <property type="match status" value="2"/>
</dbReference>
<sequence length="276" mass="28358">MTPERIVHPGPPAAERINALPCTAERRELVLAAGRPLDAAVTEALAGTGADGAYLRIADAAADSLDFVRPAPAPGDGHAAWYSDTTRLAPATITEAGIHAGRRDGAPFLHVHGLWQGADGETRMGHVLPHATWLSHDATVTAWLIRGARLEVAADAETQFPLFRPVPTDAGPGRGAVLATIRPNEDIRDAIATMAAEAGLATAEIQGIGSAVGTRFADGAALDSYATEVLVRAGHVSGPEVTLDVASVGFDGGHLTGALGAGNRVCVTFELLLLGA</sequence>
<evidence type="ECO:0000313" key="2">
    <source>
        <dbReference type="Proteomes" id="UP000198885"/>
    </source>
</evidence>
<evidence type="ECO:0000313" key="1">
    <source>
        <dbReference type="EMBL" id="SER79820.1"/>
    </source>
</evidence>
<accession>A0A1H9S4B0</accession>